<protein>
    <recommendedName>
        <fullName evidence="4">AA1-like domain-containing protein</fullName>
    </recommendedName>
</protein>
<keyword evidence="1" id="KW-0732">Signal</keyword>
<accession>A0A177CND9</accession>
<evidence type="ECO:0000313" key="2">
    <source>
        <dbReference type="EMBL" id="OAG08721.1"/>
    </source>
</evidence>
<feature type="signal peptide" evidence="1">
    <location>
        <begin position="1"/>
        <end position="18"/>
    </location>
</feature>
<proteinExistence type="predicted"/>
<name>A0A177CND9_9PLEO</name>
<sequence length="121" mass="13295">MQFTTALMATLMAGTSLATINFGKARYDSGNVDVAIWIDGENACTYVYQGHNNPCDFNGGKFQAQNGFKYTVKDCGNSAFHLENADGSFNSFAHFNPYNNAGSGCANSQGRYHVDQEWSFY</sequence>
<dbReference type="EMBL" id="KV441550">
    <property type="protein sequence ID" value="OAG08721.1"/>
    <property type="molecule type" value="Genomic_DNA"/>
</dbReference>
<feature type="chain" id="PRO_5008058421" description="AA1-like domain-containing protein" evidence="1">
    <location>
        <begin position="19"/>
        <end position="121"/>
    </location>
</feature>
<dbReference type="OrthoDB" id="5204141at2759"/>
<dbReference type="AlphaFoldDB" id="A0A177CND9"/>
<dbReference type="RefSeq" id="XP_018039086.1">
    <property type="nucleotide sequence ID" value="XM_018178038.1"/>
</dbReference>
<evidence type="ECO:0000256" key="1">
    <source>
        <dbReference type="SAM" id="SignalP"/>
    </source>
</evidence>
<gene>
    <name evidence="2" type="ORF">CC84DRAFT_1162597</name>
</gene>
<dbReference type="GeneID" id="28761524"/>
<organism evidence="2 3">
    <name type="scientific">Paraphaeosphaeria sporulosa</name>
    <dbReference type="NCBI Taxonomy" id="1460663"/>
    <lineage>
        <taxon>Eukaryota</taxon>
        <taxon>Fungi</taxon>
        <taxon>Dikarya</taxon>
        <taxon>Ascomycota</taxon>
        <taxon>Pezizomycotina</taxon>
        <taxon>Dothideomycetes</taxon>
        <taxon>Pleosporomycetidae</taxon>
        <taxon>Pleosporales</taxon>
        <taxon>Massarineae</taxon>
        <taxon>Didymosphaeriaceae</taxon>
        <taxon>Paraphaeosphaeria</taxon>
    </lineage>
</organism>
<reference evidence="2 3" key="1">
    <citation type="submission" date="2016-05" db="EMBL/GenBank/DDBJ databases">
        <title>Comparative analysis of secretome profiles of manganese(II)-oxidizing ascomycete fungi.</title>
        <authorList>
            <consortium name="DOE Joint Genome Institute"/>
            <person name="Zeiner C.A."/>
            <person name="Purvine S.O."/>
            <person name="Zink E.M."/>
            <person name="Wu S."/>
            <person name="Pasa-Tolic L."/>
            <person name="Chaput D.L."/>
            <person name="Haridas S."/>
            <person name="Grigoriev I.V."/>
            <person name="Santelli C.M."/>
            <person name="Hansel C.M."/>
        </authorList>
    </citation>
    <scope>NUCLEOTIDE SEQUENCE [LARGE SCALE GENOMIC DNA]</scope>
    <source>
        <strain evidence="2 3">AP3s5-JAC2a</strain>
    </source>
</reference>
<keyword evidence="3" id="KW-1185">Reference proteome</keyword>
<dbReference type="InParanoid" id="A0A177CND9"/>
<evidence type="ECO:0008006" key="4">
    <source>
        <dbReference type="Google" id="ProtNLM"/>
    </source>
</evidence>
<evidence type="ECO:0000313" key="3">
    <source>
        <dbReference type="Proteomes" id="UP000077069"/>
    </source>
</evidence>
<dbReference type="Proteomes" id="UP000077069">
    <property type="component" value="Unassembled WGS sequence"/>
</dbReference>